<dbReference type="AlphaFoldDB" id="M7SPD1"/>
<gene>
    <name evidence="2" type="ORF">UCREL1_6937</name>
</gene>
<proteinExistence type="predicted"/>
<dbReference type="GO" id="GO:0008081">
    <property type="term" value="F:phosphoric diester hydrolase activity"/>
    <property type="evidence" value="ECO:0007669"/>
    <property type="project" value="InterPro"/>
</dbReference>
<dbReference type="GO" id="GO:0006629">
    <property type="term" value="P:lipid metabolic process"/>
    <property type="evidence" value="ECO:0007669"/>
    <property type="project" value="InterPro"/>
</dbReference>
<dbReference type="eggNOG" id="ENOG502RUV2">
    <property type="taxonomic scope" value="Eukaryota"/>
</dbReference>
<reference evidence="3" key="1">
    <citation type="journal article" date="2013" name="Genome Announc.">
        <title>Draft genome sequence of the grapevine dieback fungus Eutypa lata UCR-EL1.</title>
        <authorList>
            <person name="Blanco-Ulate B."/>
            <person name="Rolshausen P.E."/>
            <person name="Cantu D."/>
        </authorList>
    </citation>
    <scope>NUCLEOTIDE SEQUENCE [LARGE SCALE GENOMIC DNA]</scope>
    <source>
        <strain evidence="3">UCR-EL1</strain>
    </source>
</reference>
<dbReference type="SUPFAM" id="SSF51695">
    <property type="entry name" value="PLC-like phosphodiesterases"/>
    <property type="match status" value="1"/>
</dbReference>
<accession>M7SPD1</accession>
<dbReference type="Proteomes" id="UP000012174">
    <property type="component" value="Unassembled WGS sequence"/>
</dbReference>
<dbReference type="EMBL" id="KB706714">
    <property type="protein sequence ID" value="EMR66077.1"/>
    <property type="molecule type" value="Genomic_DNA"/>
</dbReference>
<dbReference type="InterPro" id="IPR017946">
    <property type="entry name" value="PLC-like_Pdiesterase_TIM-brl"/>
</dbReference>
<evidence type="ECO:0008006" key="4">
    <source>
        <dbReference type="Google" id="ProtNLM"/>
    </source>
</evidence>
<dbReference type="InterPro" id="IPR051057">
    <property type="entry name" value="PI-PLC_domain"/>
</dbReference>
<evidence type="ECO:0000313" key="2">
    <source>
        <dbReference type="EMBL" id="EMR66077.1"/>
    </source>
</evidence>
<dbReference type="PANTHER" id="PTHR13593:SF146">
    <property type="entry name" value="PLC-LIKE PHOSPHODIESTERASE"/>
    <property type="match status" value="1"/>
</dbReference>
<dbReference type="PANTHER" id="PTHR13593">
    <property type="match status" value="1"/>
</dbReference>
<keyword evidence="3" id="KW-1185">Reference proteome</keyword>
<keyword evidence="1" id="KW-0732">Signal</keyword>
<dbReference type="OrthoDB" id="7984201at2759"/>
<feature type="chain" id="PRO_5004084827" description="PLC-like phosphodiesterase" evidence="1">
    <location>
        <begin position="20"/>
        <end position="290"/>
    </location>
</feature>
<dbReference type="STRING" id="1287681.M7SPD1"/>
<dbReference type="KEGG" id="ela:UCREL1_6937"/>
<feature type="signal peptide" evidence="1">
    <location>
        <begin position="1"/>
        <end position="19"/>
    </location>
</feature>
<protein>
    <recommendedName>
        <fullName evidence="4">PLC-like phosphodiesterase</fullName>
    </recommendedName>
</protein>
<sequence>MQGHIKAALALAAAGVATAQNCNGFAELCDRKYSEVTFAAAHNAAFVGTGPAHNQFDYPEAQFDRGIRYFTTQTHDKDGTIEQCHTDCLLLDVGAFSEIVVSIKNKLDANPREVATLLITNGADNIDVAKFGDIFVDTGADQYVFTPDGTLGIDDWPTLGQLIDAGTRLVVFMDYNSDTSKVPYILDEFTYYFETPFSPTDDNFYQCDIDRPSGVAADGRMIFANHDLNHDIFGVLIPAQDEAADTNSIDSITQQTNICSDNYGRVPNVVMVDFTSEGEVAAAQNQLNGL</sequence>
<dbReference type="OMA" id="YYFETPF"/>
<evidence type="ECO:0000256" key="1">
    <source>
        <dbReference type="SAM" id="SignalP"/>
    </source>
</evidence>
<dbReference type="Pfam" id="PF26146">
    <property type="entry name" value="PI-PLC_X"/>
    <property type="match status" value="1"/>
</dbReference>
<evidence type="ECO:0000313" key="3">
    <source>
        <dbReference type="Proteomes" id="UP000012174"/>
    </source>
</evidence>
<organism evidence="2 3">
    <name type="scientific">Eutypa lata (strain UCR-EL1)</name>
    <name type="common">Grapevine dieback disease fungus</name>
    <name type="synonym">Eutypa armeniacae</name>
    <dbReference type="NCBI Taxonomy" id="1287681"/>
    <lineage>
        <taxon>Eukaryota</taxon>
        <taxon>Fungi</taxon>
        <taxon>Dikarya</taxon>
        <taxon>Ascomycota</taxon>
        <taxon>Pezizomycotina</taxon>
        <taxon>Sordariomycetes</taxon>
        <taxon>Xylariomycetidae</taxon>
        <taxon>Xylariales</taxon>
        <taxon>Diatrypaceae</taxon>
        <taxon>Eutypa</taxon>
    </lineage>
</organism>
<dbReference type="HOGENOM" id="CLU_037358_2_1_1"/>
<dbReference type="Gene3D" id="3.20.20.190">
    <property type="entry name" value="Phosphatidylinositol (PI) phosphodiesterase"/>
    <property type="match status" value="1"/>
</dbReference>
<name>M7SPD1_EUTLA</name>